<evidence type="ECO:0000313" key="3">
    <source>
        <dbReference type="EMBL" id="CCX34659.1"/>
    </source>
</evidence>
<sequence length="267" mass="30769">MSALHFFYCDYQDNQQQTTENIIGGLLKQALSIAKFPEDVIHSILDTKKERKKSELEDIIQCLSTTLRKFKKTYVCIDALDECNKEHRRKLIRHLKDIAASESLVIRFFFTGRPQIKEYINLHPATGVSLPLSVNLEASEEDIIAYICHKLEEDTKVLGRTEDFKKEIIDEIVATSQGMFLLPALRVEAVLDKPTVRKRRQALKEMPRALYDAFEVTLKRMQEQKPGTAKQAMDVLQWFLLARDQLTIESLRHSLAVEPHDNDLDLG</sequence>
<evidence type="ECO:0000313" key="4">
    <source>
        <dbReference type="Proteomes" id="UP000018144"/>
    </source>
</evidence>
<organism evidence="3 4">
    <name type="scientific">Pyronema omphalodes (strain CBS 100304)</name>
    <name type="common">Pyronema confluens</name>
    <dbReference type="NCBI Taxonomy" id="1076935"/>
    <lineage>
        <taxon>Eukaryota</taxon>
        <taxon>Fungi</taxon>
        <taxon>Dikarya</taxon>
        <taxon>Ascomycota</taxon>
        <taxon>Pezizomycotina</taxon>
        <taxon>Pezizomycetes</taxon>
        <taxon>Pezizales</taxon>
        <taxon>Pyronemataceae</taxon>
        <taxon>Pyronema</taxon>
    </lineage>
</organism>
<dbReference type="InterPro" id="IPR027417">
    <property type="entry name" value="P-loop_NTPase"/>
</dbReference>
<dbReference type="Proteomes" id="UP000018144">
    <property type="component" value="Unassembled WGS sequence"/>
</dbReference>
<proteinExistence type="predicted"/>
<reference evidence="3 4" key="1">
    <citation type="journal article" date="2013" name="PLoS Genet.">
        <title>The genome and development-dependent transcriptomes of Pyronema confluens: a window into fungal evolution.</title>
        <authorList>
            <person name="Traeger S."/>
            <person name="Altegoer F."/>
            <person name="Freitag M."/>
            <person name="Gabaldon T."/>
            <person name="Kempken F."/>
            <person name="Kumar A."/>
            <person name="Marcet-Houben M."/>
            <person name="Poggeler S."/>
            <person name="Stajich J.E."/>
            <person name="Nowrousian M."/>
        </authorList>
    </citation>
    <scope>NUCLEOTIDE SEQUENCE [LARGE SCALE GENOMIC DNA]</scope>
    <source>
        <strain evidence="4">CBS 100304</strain>
        <tissue evidence="3">Vegetative mycelium</tissue>
    </source>
</reference>
<dbReference type="InterPro" id="IPR056884">
    <property type="entry name" value="NPHP3-like_N"/>
</dbReference>
<dbReference type="EMBL" id="HF936600">
    <property type="protein sequence ID" value="CCX34659.1"/>
    <property type="molecule type" value="Genomic_DNA"/>
</dbReference>
<feature type="domain" description="Nephrocystin 3-like N-terminal" evidence="2">
    <location>
        <begin position="4"/>
        <end position="113"/>
    </location>
</feature>
<dbReference type="AlphaFoldDB" id="U4LSP3"/>
<dbReference type="OMA" id="IIAYICH"/>
<keyword evidence="4" id="KW-1185">Reference proteome</keyword>
<dbReference type="OrthoDB" id="195446at2759"/>
<dbReference type="Gene3D" id="3.40.50.300">
    <property type="entry name" value="P-loop containing nucleotide triphosphate hydrolases"/>
    <property type="match status" value="1"/>
</dbReference>
<accession>U4LSP3</accession>
<name>U4LSP3_PYROM</name>
<protein>
    <submittedName>
        <fullName evidence="3">Similar to Vegetative incompatibility protein HET-E-1 acc. no. Q00808</fullName>
    </submittedName>
</protein>
<evidence type="ECO:0000256" key="1">
    <source>
        <dbReference type="ARBA" id="ARBA00022737"/>
    </source>
</evidence>
<gene>
    <name evidence="3" type="ORF">PCON_04154</name>
</gene>
<dbReference type="Pfam" id="PF24883">
    <property type="entry name" value="NPHP3_N"/>
    <property type="match status" value="1"/>
</dbReference>
<dbReference type="STRING" id="1076935.U4LSP3"/>
<evidence type="ECO:0000259" key="2">
    <source>
        <dbReference type="Pfam" id="PF24883"/>
    </source>
</evidence>
<keyword evidence="1" id="KW-0677">Repeat</keyword>
<dbReference type="PANTHER" id="PTHR10039:SF15">
    <property type="entry name" value="NACHT DOMAIN-CONTAINING PROTEIN"/>
    <property type="match status" value="1"/>
</dbReference>
<dbReference type="PANTHER" id="PTHR10039">
    <property type="entry name" value="AMELOGENIN"/>
    <property type="match status" value="1"/>
</dbReference>